<feature type="domain" description="Acetyl-CoA hydrolase/transferase C-terminal" evidence="4">
    <location>
        <begin position="317"/>
        <end position="471"/>
    </location>
</feature>
<dbReference type="InterPro" id="IPR038460">
    <property type="entry name" value="AcetylCoA_hyd_C_sf"/>
</dbReference>
<evidence type="ECO:0000259" key="4">
    <source>
        <dbReference type="Pfam" id="PF13336"/>
    </source>
</evidence>
<dbReference type="AlphaFoldDB" id="A0A498SQK5"/>
<dbReference type="GO" id="GO:0005739">
    <property type="term" value="C:mitochondrion"/>
    <property type="evidence" value="ECO:0007669"/>
    <property type="project" value="TreeGrafter"/>
</dbReference>
<evidence type="ECO:0000313" key="5">
    <source>
        <dbReference type="EMBL" id="VBB34274.1"/>
    </source>
</evidence>
<evidence type="ECO:0000256" key="2">
    <source>
        <dbReference type="ARBA" id="ARBA00022679"/>
    </source>
</evidence>
<dbReference type="GO" id="GO:0006083">
    <property type="term" value="P:acetate metabolic process"/>
    <property type="evidence" value="ECO:0007669"/>
    <property type="project" value="InterPro"/>
</dbReference>
<keyword evidence="2" id="KW-0808">Transferase</keyword>
<dbReference type="Pfam" id="PF13336">
    <property type="entry name" value="AcetylCoA_hyd_C"/>
    <property type="match status" value="1"/>
</dbReference>
<feature type="domain" description="Acetyl-CoA hydrolase/transferase N-terminal" evidence="3">
    <location>
        <begin position="50"/>
        <end position="222"/>
    </location>
</feature>
<dbReference type="PANTHER" id="PTHR21432">
    <property type="entry name" value="ACETYL-COA HYDROLASE-RELATED"/>
    <property type="match status" value="1"/>
</dbReference>
<accession>A0A498SQK5</accession>
<dbReference type="InterPro" id="IPR046433">
    <property type="entry name" value="ActCoA_hydro"/>
</dbReference>
<comment type="similarity">
    <text evidence="1">Belongs to the acetyl-CoA hydrolase/transferase family.</text>
</comment>
<dbReference type="Gene3D" id="3.40.1080.20">
    <property type="entry name" value="Acetyl-CoA hydrolase/transferase C-terminal domain"/>
    <property type="match status" value="1"/>
</dbReference>
<dbReference type="InterPro" id="IPR037171">
    <property type="entry name" value="NagB/RpiA_transferase-like"/>
</dbReference>
<organism evidence="5 6">
    <name type="scientific">Acanthocheilonema viteae</name>
    <name type="common">Filarial nematode worm</name>
    <name type="synonym">Dipetalonema viteae</name>
    <dbReference type="NCBI Taxonomy" id="6277"/>
    <lineage>
        <taxon>Eukaryota</taxon>
        <taxon>Metazoa</taxon>
        <taxon>Ecdysozoa</taxon>
        <taxon>Nematoda</taxon>
        <taxon>Chromadorea</taxon>
        <taxon>Rhabditida</taxon>
        <taxon>Spirurina</taxon>
        <taxon>Spiruromorpha</taxon>
        <taxon>Filarioidea</taxon>
        <taxon>Onchocercidae</taxon>
        <taxon>Acanthocheilonema</taxon>
    </lineage>
</organism>
<evidence type="ECO:0000259" key="3">
    <source>
        <dbReference type="Pfam" id="PF02550"/>
    </source>
</evidence>
<dbReference type="PANTHER" id="PTHR21432:SF20">
    <property type="entry name" value="ACETYL-COA HYDROLASE"/>
    <property type="match status" value="1"/>
</dbReference>
<evidence type="ECO:0000313" key="6">
    <source>
        <dbReference type="Proteomes" id="UP000276991"/>
    </source>
</evidence>
<gene>
    <name evidence="5" type="ORF">NAV_LOCUS9065</name>
</gene>
<dbReference type="EMBL" id="UPTC01003280">
    <property type="protein sequence ID" value="VBB34274.1"/>
    <property type="molecule type" value="Genomic_DNA"/>
</dbReference>
<dbReference type="Proteomes" id="UP000276991">
    <property type="component" value="Unassembled WGS sequence"/>
</dbReference>
<reference evidence="5 6" key="1">
    <citation type="submission" date="2018-08" db="EMBL/GenBank/DDBJ databases">
        <authorList>
            <person name="Laetsch R D."/>
            <person name="Stevens L."/>
            <person name="Kumar S."/>
            <person name="Blaxter L. M."/>
        </authorList>
    </citation>
    <scope>NUCLEOTIDE SEQUENCE [LARGE SCALE GENOMIC DNA]</scope>
</reference>
<dbReference type="OrthoDB" id="10250396at2759"/>
<dbReference type="InterPro" id="IPR026888">
    <property type="entry name" value="AcetylCoA_hyd_C"/>
</dbReference>
<dbReference type="InterPro" id="IPR003702">
    <property type="entry name" value="ActCoA_hydro_N"/>
</dbReference>
<proteinExistence type="inferred from homology"/>
<protein>
    <submittedName>
        <fullName evidence="5">Uncharacterized protein</fullName>
    </submittedName>
</protein>
<sequence>MSRNMNCFFNRFITTTSGRKFSISIVKSRSIRGKLEGREVTYPIAGKKPKIVKECKEAVSTIKSGSHIFVHGIAATPTPLLEGLCEHVKANNFKKITLHHMHLEGKTPWLAPDVKDRIRSNSLFTGHNLRDAVNDGTADFNSIFLHEIPQLFRSGMIHLNAALITVSPPDSGGFCTLGTGADSTRAAVTLADCIIAICNKNMPRTFGETLIHESHIDFMIENHFPLHERKFAAKLSEVEKKIGNLIANELVDNGATLQMGIGAVPDAVLDSLGNHKNLGIHTEMFSDGVLKLVECNVITNAKKILHPGKMVVSFVYGSKKLYSFLHDNPFVFFGDVAWVNDPSIVKIMPKMTAINSAVQIDLTGQVSSDSVGSRFLSGFGGQVDFIRGAALSVDGLGKPIIALPSLTKKGESKIVPYLSEGAGVVTSRAHVHYVVTEYGIAQLWGKNMRQRAYELIKISHPSQRENLEKAAFERMKVMPSSD</sequence>
<dbReference type="Pfam" id="PF02550">
    <property type="entry name" value="AcetylCoA_hydro"/>
    <property type="match status" value="1"/>
</dbReference>
<dbReference type="Gene3D" id="3.40.1080.10">
    <property type="entry name" value="Glutaconate Coenzyme A-transferase"/>
    <property type="match status" value="1"/>
</dbReference>
<dbReference type="Gene3D" id="3.30.750.70">
    <property type="entry name" value="4-hydroxybutyrate coenzyme like domains"/>
    <property type="match status" value="1"/>
</dbReference>
<dbReference type="STRING" id="6277.A0A498SQK5"/>
<keyword evidence="6" id="KW-1185">Reference proteome</keyword>
<dbReference type="SUPFAM" id="SSF100950">
    <property type="entry name" value="NagB/RpiA/CoA transferase-like"/>
    <property type="match status" value="2"/>
</dbReference>
<name>A0A498SQK5_ACAVI</name>
<dbReference type="GO" id="GO:0008775">
    <property type="term" value="F:acetate CoA-transferase activity"/>
    <property type="evidence" value="ECO:0007669"/>
    <property type="project" value="InterPro"/>
</dbReference>
<evidence type="ECO:0000256" key="1">
    <source>
        <dbReference type="ARBA" id="ARBA00009632"/>
    </source>
</evidence>